<evidence type="ECO:0000259" key="1">
    <source>
        <dbReference type="Pfam" id="PF00144"/>
    </source>
</evidence>
<keyword evidence="3" id="KW-1185">Reference proteome</keyword>
<organism evidence="2 3">
    <name type="scientific">Parelaphostrongylus tenuis</name>
    <name type="common">Meningeal worm</name>
    <dbReference type="NCBI Taxonomy" id="148309"/>
    <lineage>
        <taxon>Eukaryota</taxon>
        <taxon>Metazoa</taxon>
        <taxon>Ecdysozoa</taxon>
        <taxon>Nematoda</taxon>
        <taxon>Chromadorea</taxon>
        <taxon>Rhabditida</taxon>
        <taxon>Rhabditina</taxon>
        <taxon>Rhabditomorpha</taxon>
        <taxon>Strongyloidea</taxon>
        <taxon>Metastrongylidae</taxon>
        <taxon>Parelaphostrongylus</taxon>
    </lineage>
</organism>
<dbReference type="InterPro" id="IPR050491">
    <property type="entry name" value="AmpC-like"/>
</dbReference>
<evidence type="ECO:0000313" key="2">
    <source>
        <dbReference type="EMBL" id="KAJ1347451.1"/>
    </source>
</evidence>
<dbReference type="Proteomes" id="UP001196413">
    <property type="component" value="Unassembled WGS sequence"/>
</dbReference>
<accession>A0AAD5MEB1</accession>
<dbReference type="SUPFAM" id="SSF56601">
    <property type="entry name" value="beta-lactamase/transpeptidase-like"/>
    <property type="match status" value="1"/>
</dbReference>
<dbReference type="InterPro" id="IPR012338">
    <property type="entry name" value="Beta-lactam/transpept-like"/>
</dbReference>
<dbReference type="EMBL" id="JAHQIW010000313">
    <property type="protein sequence ID" value="KAJ1347451.1"/>
    <property type="molecule type" value="Genomic_DNA"/>
</dbReference>
<dbReference type="AlphaFoldDB" id="A0AAD5MEB1"/>
<comment type="caution">
    <text evidence="2">The sequence shown here is derived from an EMBL/GenBank/DDBJ whole genome shotgun (WGS) entry which is preliminary data.</text>
</comment>
<name>A0AAD5MEB1_PARTN</name>
<sequence>MWRRRVLNAVHLFPTHSSTVYPAFVGVSRESGSTRVHMTADDVQKFIDHANDTEITSICCYGYMGQFFYVMNTDVASGDEVKVFLNLTMNELESITEEMIVREMKPGHICRGGDGVFQAVWRGSKRGLRHFLVHEGQIDTVFQKGTIHSRHGYYPTILQVYREQNQTTALVIWEKGYGVRYRIQTGFNLKEMEAEMLNQQMKPYQIASLPRLIRPKYYVVWRSDEFSWIRHSSLPRTALYESTSINSSNLDRAVEKQMRLFEIPSISFCVYKGGKGLLAVSYGYSDLSTQTPASPSDNYRIASISKTITAMGIAELINRRLLSLEMRVFGNKGILASVDVSRAHPWLRIITVRNLLEHSSGGWQNTEKVEFNRTPQR</sequence>
<dbReference type="Gene3D" id="3.40.710.10">
    <property type="entry name" value="DD-peptidase/beta-lactamase superfamily"/>
    <property type="match status" value="1"/>
</dbReference>
<evidence type="ECO:0000313" key="3">
    <source>
        <dbReference type="Proteomes" id="UP001196413"/>
    </source>
</evidence>
<dbReference type="InterPro" id="IPR001466">
    <property type="entry name" value="Beta-lactam-related"/>
</dbReference>
<dbReference type="Pfam" id="PF00144">
    <property type="entry name" value="Beta-lactamase"/>
    <property type="match status" value="1"/>
</dbReference>
<feature type="domain" description="Beta-lactamase-related" evidence="1">
    <location>
        <begin position="250"/>
        <end position="367"/>
    </location>
</feature>
<gene>
    <name evidence="2" type="ORF">KIN20_002506</name>
</gene>
<protein>
    <recommendedName>
        <fullName evidence="1">Beta-lactamase-related domain-containing protein</fullName>
    </recommendedName>
</protein>
<dbReference type="PANTHER" id="PTHR46825:SF9">
    <property type="entry name" value="BETA-LACTAMASE-RELATED DOMAIN-CONTAINING PROTEIN"/>
    <property type="match status" value="1"/>
</dbReference>
<dbReference type="PANTHER" id="PTHR46825">
    <property type="entry name" value="D-ALANYL-D-ALANINE-CARBOXYPEPTIDASE/ENDOPEPTIDASE AMPH"/>
    <property type="match status" value="1"/>
</dbReference>
<reference evidence="2" key="1">
    <citation type="submission" date="2021-06" db="EMBL/GenBank/DDBJ databases">
        <title>Parelaphostrongylus tenuis whole genome reference sequence.</title>
        <authorList>
            <person name="Garwood T.J."/>
            <person name="Larsen P.A."/>
            <person name="Fountain-Jones N.M."/>
            <person name="Garbe J.R."/>
            <person name="Macchietto M.G."/>
            <person name="Kania S.A."/>
            <person name="Gerhold R.W."/>
            <person name="Richards J.E."/>
            <person name="Wolf T.M."/>
        </authorList>
    </citation>
    <scope>NUCLEOTIDE SEQUENCE</scope>
    <source>
        <strain evidence="2">MNPRO001-30</strain>
        <tissue evidence="2">Meninges</tissue>
    </source>
</reference>
<proteinExistence type="predicted"/>